<dbReference type="SMART" id="SM00355">
    <property type="entry name" value="ZnF_C2H2"/>
    <property type="match status" value="16"/>
</dbReference>
<feature type="domain" description="C2H2-type" evidence="14">
    <location>
        <begin position="437"/>
        <end position="464"/>
    </location>
</feature>
<evidence type="ECO:0000256" key="8">
    <source>
        <dbReference type="ARBA" id="ARBA00023125"/>
    </source>
</evidence>
<evidence type="ECO:0000256" key="3">
    <source>
        <dbReference type="ARBA" id="ARBA00022723"/>
    </source>
</evidence>
<dbReference type="InterPro" id="IPR036236">
    <property type="entry name" value="Znf_C2H2_sf"/>
</dbReference>
<dbReference type="InterPro" id="IPR008598">
    <property type="entry name" value="Di19_Zn-bd"/>
</dbReference>
<keyword evidence="16" id="KW-1185">Reference proteome</keyword>
<keyword evidence="5 12" id="KW-0863">Zinc-finger</keyword>
<dbReference type="Gene3D" id="3.30.160.60">
    <property type="entry name" value="Classic Zinc Finger"/>
    <property type="match status" value="10"/>
</dbReference>
<dbReference type="Pfam" id="PF13912">
    <property type="entry name" value="zf-C2H2_6"/>
    <property type="match status" value="2"/>
</dbReference>
<keyword evidence="10" id="KW-0539">Nucleus</keyword>
<protein>
    <recommendedName>
        <fullName evidence="14">C2H2-type domain-containing protein</fullName>
    </recommendedName>
</protein>
<dbReference type="SUPFAM" id="SSF57667">
    <property type="entry name" value="beta-beta-alpha zinc fingers"/>
    <property type="match status" value="8"/>
</dbReference>
<dbReference type="Pfam" id="PF00096">
    <property type="entry name" value="zf-C2H2"/>
    <property type="match status" value="4"/>
</dbReference>
<feature type="region of interest" description="Disordered" evidence="13">
    <location>
        <begin position="26"/>
        <end position="48"/>
    </location>
</feature>
<evidence type="ECO:0000256" key="13">
    <source>
        <dbReference type="SAM" id="MobiDB-lite"/>
    </source>
</evidence>
<evidence type="ECO:0000256" key="2">
    <source>
        <dbReference type="ARBA" id="ARBA00006991"/>
    </source>
</evidence>
<dbReference type="InterPro" id="IPR050527">
    <property type="entry name" value="Snail/Krueppel_Znf"/>
</dbReference>
<dbReference type="EMBL" id="JABFTP020000062">
    <property type="protein sequence ID" value="KAL3274538.1"/>
    <property type="molecule type" value="Genomic_DNA"/>
</dbReference>
<feature type="domain" description="C2H2-type" evidence="14">
    <location>
        <begin position="185"/>
        <end position="209"/>
    </location>
</feature>
<feature type="domain" description="C2H2-type" evidence="14">
    <location>
        <begin position="465"/>
        <end position="492"/>
    </location>
</feature>
<evidence type="ECO:0000313" key="16">
    <source>
        <dbReference type="Proteomes" id="UP001516400"/>
    </source>
</evidence>
<evidence type="ECO:0000256" key="12">
    <source>
        <dbReference type="PROSITE-ProRule" id="PRU00042"/>
    </source>
</evidence>
<evidence type="ECO:0000256" key="5">
    <source>
        <dbReference type="ARBA" id="ARBA00022771"/>
    </source>
</evidence>
<organism evidence="15 16">
    <name type="scientific">Cryptolaemus montrouzieri</name>
    <dbReference type="NCBI Taxonomy" id="559131"/>
    <lineage>
        <taxon>Eukaryota</taxon>
        <taxon>Metazoa</taxon>
        <taxon>Ecdysozoa</taxon>
        <taxon>Arthropoda</taxon>
        <taxon>Hexapoda</taxon>
        <taxon>Insecta</taxon>
        <taxon>Pterygota</taxon>
        <taxon>Neoptera</taxon>
        <taxon>Endopterygota</taxon>
        <taxon>Coleoptera</taxon>
        <taxon>Polyphaga</taxon>
        <taxon>Cucujiformia</taxon>
        <taxon>Coccinelloidea</taxon>
        <taxon>Coccinellidae</taxon>
        <taxon>Scymninae</taxon>
        <taxon>Scymnini</taxon>
        <taxon>Cryptolaemus</taxon>
    </lineage>
</organism>
<evidence type="ECO:0000256" key="7">
    <source>
        <dbReference type="ARBA" id="ARBA00023015"/>
    </source>
</evidence>
<accession>A0ABD2N7A1</accession>
<dbReference type="GO" id="GO:0008270">
    <property type="term" value="F:zinc ion binding"/>
    <property type="evidence" value="ECO:0007669"/>
    <property type="project" value="UniProtKB-KW"/>
</dbReference>
<dbReference type="AlphaFoldDB" id="A0ABD2N7A1"/>
<dbReference type="GO" id="GO:0005634">
    <property type="term" value="C:nucleus"/>
    <property type="evidence" value="ECO:0007669"/>
    <property type="project" value="UniProtKB-SubCell"/>
</dbReference>
<dbReference type="PANTHER" id="PTHR24388:SF54">
    <property type="entry name" value="PROTEIN ESCARGOT"/>
    <property type="match status" value="1"/>
</dbReference>
<evidence type="ECO:0000256" key="4">
    <source>
        <dbReference type="ARBA" id="ARBA00022737"/>
    </source>
</evidence>
<feature type="domain" description="C2H2-type" evidence="14">
    <location>
        <begin position="214"/>
        <end position="242"/>
    </location>
</feature>
<keyword evidence="4" id="KW-0677">Repeat</keyword>
<gene>
    <name evidence="15" type="ORF">HHI36_015920</name>
</gene>
<dbReference type="FunFam" id="3.30.160.60:FF:000624">
    <property type="entry name" value="zinc finger protein 697"/>
    <property type="match status" value="1"/>
</dbReference>
<keyword evidence="9" id="KW-0804">Transcription</keyword>
<sequence>MSESNDCEVNNVSQDIPEVEICASFKTEPPDSVGDTEFQKNNPSDVPQFVEVNDETSDDEFENDDKNYILSMSDIERELNDYEEKERLENKLLKIEDNLSKYPCSLCDKVYDSYAEMREHKKIHFVQKRTCDICGIICRSIGKLEVHRNAHLGLKPCVCDQCGKSYSSSTQLKIHKRIHTDEKRYKCDQCDQAFRYNSTLKSHIRLTHTKIMDHTCKICTKYCSTPEELKKHISKLHSKKRQKVNCQLCGKVFKTEQLLSCHLKVHTELKFPCEFCQRIYPSLYRLKKHVGRAHIPNVCECKKVFYDRAEFTKHNKEFHKTEDSTVCKYCNKEFDKVKNLAEHVRLQHKGNGKVNKCSICEKEFINQSLLRNHIKIHEKSFKCEFCDKIFGSRYNLQIHLVVHTKERKHKCEICGNHYGTKTALKNHQYVHSEERNYTCPICSKKFKSNHRLYAHKFSHETEKKYECEICHARFTVKQYLNFHMKKHSDVKPFECQPCQRRFKHKRSYDKHCLLERHYKALKTWQSQFRCDHCDEELYSEEALIQHVADEHDILKQIKMEPDEGDNECVLVKSELENDPEKA</sequence>
<feature type="domain" description="C2H2-type" evidence="14">
    <location>
        <begin position="355"/>
        <end position="382"/>
    </location>
</feature>
<evidence type="ECO:0000256" key="9">
    <source>
        <dbReference type="ARBA" id="ARBA00023163"/>
    </source>
</evidence>
<dbReference type="GO" id="GO:0003677">
    <property type="term" value="F:DNA binding"/>
    <property type="evidence" value="ECO:0007669"/>
    <property type="project" value="UniProtKB-KW"/>
</dbReference>
<feature type="domain" description="C2H2-type" evidence="14">
    <location>
        <begin position="102"/>
        <end position="129"/>
    </location>
</feature>
<name>A0ABD2N7A1_9CUCU</name>
<keyword evidence="3" id="KW-0479">Metal-binding</keyword>
<comment type="similarity">
    <text evidence="2">Belongs to the krueppel C2H2-type zinc-finger protein family.</text>
</comment>
<keyword evidence="7" id="KW-0805">Transcription regulation</keyword>
<comment type="caution">
    <text evidence="15">The sequence shown here is derived from an EMBL/GenBank/DDBJ whole genome shotgun (WGS) entry which is preliminary data.</text>
</comment>
<evidence type="ECO:0000256" key="10">
    <source>
        <dbReference type="ARBA" id="ARBA00023242"/>
    </source>
</evidence>
<comment type="similarity">
    <text evidence="11">Belongs to the snail C2H2-type zinc-finger protein family.</text>
</comment>
<dbReference type="PROSITE" id="PS50157">
    <property type="entry name" value="ZINC_FINGER_C2H2_2"/>
    <property type="match status" value="12"/>
</dbReference>
<evidence type="ECO:0000259" key="14">
    <source>
        <dbReference type="PROSITE" id="PS50157"/>
    </source>
</evidence>
<keyword evidence="8" id="KW-0238">DNA-binding</keyword>
<evidence type="ECO:0000313" key="15">
    <source>
        <dbReference type="EMBL" id="KAL3274538.1"/>
    </source>
</evidence>
<comment type="subcellular location">
    <subcellularLocation>
        <location evidence="1">Nucleus</location>
    </subcellularLocation>
</comment>
<dbReference type="Pfam" id="PF05605">
    <property type="entry name" value="zf-Di19"/>
    <property type="match status" value="1"/>
</dbReference>
<evidence type="ECO:0000256" key="6">
    <source>
        <dbReference type="ARBA" id="ARBA00022833"/>
    </source>
</evidence>
<dbReference type="FunFam" id="3.30.160.60:FF:000017">
    <property type="entry name" value="zinc finger protein 62 homolog"/>
    <property type="match status" value="1"/>
</dbReference>
<feature type="domain" description="C2H2-type" evidence="14">
    <location>
        <begin position="325"/>
        <end position="353"/>
    </location>
</feature>
<reference evidence="15 16" key="1">
    <citation type="journal article" date="2021" name="BMC Biol.">
        <title>Horizontally acquired antibacterial genes associated with adaptive radiation of ladybird beetles.</title>
        <authorList>
            <person name="Li H.S."/>
            <person name="Tang X.F."/>
            <person name="Huang Y.H."/>
            <person name="Xu Z.Y."/>
            <person name="Chen M.L."/>
            <person name="Du X.Y."/>
            <person name="Qiu B.Y."/>
            <person name="Chen P.T."/>
            <person name="Zhang W."/>
            <person name="Slipinski A."/>
            <person name="Escalona H.E."/>
            <person name="Waterhouse R.M."/>
            <person name="Zwick A."/>
            <person name="Pang H."/>
        </authorList>
    </citation>
    <scope>NUCLEOTIDE SEQUENCE [LARGE SCALE GENOMIC DNA]</scope>
    <source>
        <strain evidence="15">SYSU2018</strain>
    </source>
</reference>
<feature type="domain" description="C2H2-type" evidence="14">
    <location>
        <begin position="244"/>
        <end position="271"/>
    </location>
</feature>
<dbReference type="Proteomes" id="UP001516400">
    <property type="component" value="Unassembled WGS sequence"/>
</dbReference>
<feature type="domain" description="C2H2-type" evidence="14">
    <location>
        <begin position="381"/>
        <end position="408"/>
    </location>
</feature>
<feature type="domain" description="C2H2-type" evidence="14">
    <location>
        <begin position="129"/>
        <end position="156"/>
    </location>
</feature>
<feature type="domain" description="C2H2-type" evidence="14">
    <location>
        <begin position="409"/>
        <end position="436"/>
    </location>
</feature>
<evidence type="ECO:0000256" key="11">
    <source>
        <dbReference type="ARBA" id="ARBA00037948"/>
    </source>
</evidence>
<feature type="domain" description="C2H2-type" evidence="14">
    <location>
        <begin position="157"/>
        <end position="184"/>
    </location>
</feature>
<evidence type="ECO:0000256" key="1">
    <source>
        <dbReference type="ARBA" id="ARBA00004123"/>
    </source>
</evidence>
<dbReference type="PANTHER" id="PTHR24388">
    <property type="entry name" value="ZINC FINGER PROTEIN"/>
    <property type="match status" value="1"/>
</dbReference>
<dbReference type="InterPro" id="IPR013087">
    <property type="entry name" value="Znf_C2H2_type"/>
</dbReference>
<proteinExistence type="inferred from homology"/>
<keyword evidence="6" id="KW-0862">Zinc</keyword>
<dbReference type="PROSITE" id="PS00028">
    <property type="entry name" value="ZINC_FINGER_C2H2_1"/>
    <property type="match status" value="14"/>
</dbReference>